<keyword evidence="2" id="KW-1185">Reference proteome</keyword>
<evidence type="ECO:0000313" key="2">
    <source>
        <dbReference type="Proteomes" id="UP000182235"/>
    </source>
</evidence>
<dbReference type="InterPro" id="IPR051678">
    <property type="entry name" value="AGP_Transferase"/>
</dbReference>
<dbReference type="Proteomes" id="UP000182235">
    <property type="component" value="Unassembled WGS sequence"/>
</dbReference>
<gene>
    <name evidence="1" type="ORF">AJ78_03741</name>
</gene>
<evidence type="ECO:0000313" key="1">
    <source>
        <dbReference type="EMBL" id="OJD16068.1"/>
    </source>
</evidence>
<organism evidence="1 2">
    <name type="scientific">Emergomyces pasteurianus Ep9510</name>
    <dbReference type="NCBI Taxonomy" id="1447872"/>
    <lineage>
        <taxon>Eukaryota</taxon>
        <taxon>Fungi</taxon>
        <taxon>Dikarya</taxon>
        <taxon>Ascomycota</taxon>
        <taxon>Pezizomycotina</taxon>
        <taxon>Eurotiomycetes</taxon>
        <taxon>Eurotiomycetidae</taxon>
        <taxon>Onygenales</taxon>
        <taxon>Ajellomycetaceae</taxon>
        <taxon>Emergomyces</taxon>
    </lineage>
</organism>
<dbReference type="EMBL" id="LGRN01000124">
    <property type="protein sequence ID" value="OJD16068.1"/>
    <property type="molecule type" value="Genomic_DNA"/>
</dbReference>
<dbReference type="PANTHER" id="PTHR21310">
    <property type="entry name" value="AMINOGLYCOSIDE PHOSPHOTRANSFERASE-RELATED-RELATED"/>
    <property type="match status" value="1"/>
</dbReference>
<reference evidence="1 2" key="1">
    <citation type="submission" date="2015-07" db="EMBL/GenBank/DDBJ databases">
        <title>Emmonsia species relationships and genome sequence.</title>
        <authorList>
            <consortium name="The Broad Institute Genomics Platform"/>
            <person name="Cuomo C.A."/>
            <person name="Munoz J.F."/>
            <person name="Imamovic A."/>
            <person name="Priest M.E."/>
            <person name="Young S."/>
            <person name="Clay O.K."/>
            <person name="McEwen J.G."/>
        </authorList>
    </citation>
    <scope>NUCLEOTIDE SEQUENCE [LARGE SCALE GENOMIC DNA]</scope>
    <source>
        <strain evidence="1 2">UAMH 9510</strain>
    </source>
</reference>
<name>A0A1J9QJJ7_9EURO</name>
<dbReference type="VEuPathDB" id="FungiDB:AJ78_03741"/>
<dbReference type="SUPFAM" id="SSF56112">
    <property type="entry name" value="Protein kinase-like (PK-like)"/>
    <property type="match status" value="1"/>
</dbReference>
<proteinExistence type="predicted"/>
<dbReference type="STRING" id="1447872.A0A1J9QJJ7"/>
<protein>
    <recommendedName>
        <fullName evidence="3">Aminoglycoside phosphotransferase domain-containing protein</fullName>
    </recommendedName>
</protein>
<evidence type="ECO:0008006" key="3">
    <source>
        <dbReference type="Google" id="ProtNLM"/>
    </source>
</evidence>
<dbReference type="AlphaFoldDB" id="A0A1J9QJJ7"/>
<dbReference type="OrthoDB" id="4177777at2759"/>
<comment type="caution">
    <text evidence="1">The sequence shown here is derived from an EMBL/GenBank/DDBJ whole genome shotgun (WGS) entry which is preliminary data.</text>
</comment>
<accession>A0A1J9QJJ7</accession>
<dbReference type="PANTHER" id="PTHR21310:SF37">
    <property type="entry name" value="AMINOGLYCOSIDE PHOSPHOTRANSFERASE DOMAIN-CONTAINING PROTEIN"/>
    <property type="match status" value="1"/>
</dbReference>
<dbReference type="InterPro" id="IPR011009">
    <property type="entry name" value="Kinase-like_dom_sf"/>
</dbReference>
<sequence>MVRTRHVKRKEVTYSSAKKAKANMLIAIEDDVHTYKQFSTTCGAIQLYWRNLLRITSVLMRFPILHRVGEYFRPGNADEKIRCEAGTYTWLNENCPSMPTPKLYGFALSTGQTFTAAENLSWLPRYFHYIRCRILNLFGRPVPSKYVRHQGPCFDILNAGYLLIEYIDQCRVQRIGSFVIDDNGFLVLNNRPLSVEIPELEGKQIPVDIPRDIIYSSVDSYVTDILAFHDSRFAQQPNALKDSTDGAFKAAALTTMRAVSSYFFKRALRWGPFIYVLNDLHQSNILVDEEWNIISLIDLEYACSRPIEMLHPPYWFTSPHMNTIDVDHYTAAHREFMTLMEQQEEELYADTSVSSIVKNGLGNGSFWYSLALQSPTGLEDIFYDHIETIFTQDNDPYFIKVTYKFWKSDMDAFIASKVKDKAAYDTRLQEEFHIGSDTNDSPIIDLAECSTVGMPHPDQIVSDSVRHYPWRHIPN</sequence>